<dbReference type="InterPro" id="IPR002611">
    <property type="entry name" value="IstB_ATP-bd"/>
</dbReference>
<evidence type="ECO:0000259" key="4">
    <source>
        <dbReference type="SMART" id="SM00382"/>
    </source>
</evidence>
<keyword evidence="3" id="KW-0067">ATP-binding</keyword>
<evidence type="ECO:0000313" key="5">
    <source>
        <dbReference type="EMBL" id="SKA08280.1"/>
    </source>
</evidence>
<dbReference type="InterPro" id="IPR028350">
    <property type="entry name" value="DNAC/IstB-like"/>
</dbReference>
<dbReference type="RefSeq" id="WP_078788320.1">
    <property type="nucleotide sequence ID" value="NZ_FMTO01000030.1"/>
</dbReference>
<dbReference type="SMART" id="SM00382">
    <property type="entry name" value="AAA"/>
    <property type="match status" value="1"/>
</dbReference>
<dbReference type="PANTHER" id="PTHR30050:SF4">
    <property type="entry name" value="ATP-BINDING PROTEIN RV3427C IN INSERTION SEQUENCE-RELATED"/>
    <property type="match status" value="1"/>
</dbReference>
<dbReference type="GO" id="GO:0005524">
    <property type="term" value="F:ATP binding"/>
    <property type="evidence" value="ECO:0007669"/>
    <property type="project" value="UniProtKB-KW"/>
</dbReference>
<dbReference type="OrthoDB" id="9776217at2"/>
<feature type="domain" description="AAA+ ATPase" evidence="4">
    <location>
        <begin position="99"/>
        <end position="232"/>
    </location>
</feature>
<reference evidence="5 6" key="1">
    <citation type="submission" date="2017-02" db="EMBL/GenBank/DDBJ databases">
        <authorList>
            <person name="Peterson S.W."/>
        </authorList>
    </citation>
    <scope>NUCLEOTIDE SEQUENCE [LARGE SCALE GENOMIC DNA]</scope>
    <source>
        <strain evidence="5 6">ATCC 17233</strain>
    </source>
</reference>
<dbReference type="Pfam" id="PF01695">
    <property type="entry name" value="IstB_IS21"/>
    <property type="match status" value="1"/>
</dbReference>
<evidence type="ECO:0000256" key="3">
    <source>
        <dbReference type="ARBA" id="ARBA00022840"/>
    </source>
</evidence>
<keyword evidence="6" id="KW-1185">Reference proteome</keyword>
<keyword evidence="2" id="KW-0547">Nucleotide-binding</keyword>
<name>A0A1T4QWX6_9FIRM</name>
<protein>
    <submittedName>
        <fullName evidence="5">DNA replication protein DnaC</fullName>
    </submittedName>
</protein>
<proteinExistence type="inferred from homology"/>
<dbReference type="EMBL" id="FUXA01000031">
    <property type="protein sequence ID" value="SKA08280.1"/>
    <property type="molecule type" value="Genomic_DNA"/>
</dbReference>
<gene>
    <name evidence="5" type="ORF">SAMN02745110_02554</name>
</gene>
<comment type="similarity">
    <text evidence="1">Belongs to the IS21/IS1162 putative ATP-binding protein family.</text>
</comment>
<dbReference type="NCBIfam" id="NF038214">
    <property type="entry name" value="IS21_help_AAA"/>
    <property type="match status" value="1"/>
</dbReference>
<dbReference type="InterPro" id="IPR003593">
    <property type="entry name" value="AAA+_ATPase"/>
</dbReference>
<sequence length="251" mass="28591">MDKTQTIKASAQTLGLTHTKISLDEILHTAQENDYSHLDLIGYILDCEITYRQDKAREKRIKEAGFPYPKYLKDFDLSFCKAISKKQFKQLSELAWIDGIYNLILSGPPGVGKTHLAIGLGYQACEEGYKVSYTTMQSLIKTLRTEEIDRHAGVKMRRIRASNLLIIDEVGYLPINATEGNMFFQLISELQERTAIIITTNKGFEEWTEFLGDAALATAILDRLAYQCDKIPMNGKSYRLENRKSFLEEMA</sequence>
<dbReference type="Proteomes" id="UP000189857">
    <property type="component" value="Unassembled WGS sequence"/>
</dbReference>
<evidence type="ECO:0000313" key="6">
    <source>
        <dbReference type="Proteomes" id="UP000189857"/>
    </source>
</evidence>
<dbReference type="PANTHER" id="PTHR30050">
    <property type="entry name" value="CHROMOSOMAL REPLICATION INITIATOR PROTEIN DNAA"/>
    <property type="match status" value="1"/>
</dbReference>
<dbReference type="PIRSF" id="PIRSF003073">
    <property type="entry name" value="DNAC_TnpB_IstB"/>
    <property type="match status" value="1"/>
</dbReference>
<accession>A0A1T4QWX6</accession>
<dbReference type="CDD" id="cd00009">
    <property type="entry name" value="AAA"/>
    <property type="match status" value="1"/>
</dbReference>
<dbReference type="InterPro" id="IPR047661">
    <property type="entry name" value="IstB"/>
</dbReference>
<organism evidence="5 6">
    <name type="scientific">Eubacterium ruminantium</name>
    <dbReference type="NCBI Taxonomy" id="42322"/>
    <lineage>
        <taxon>Bacteria</taxon>
        <taxon>Bacillati</taxon>
        <taxon>Bacillota</taxon>
        <taxon>Clostridia</taxon>
        <taxon>Eubacteriales</taxon>
        <taxon>Eubacteriaceae</taxon>
        <taxon>Eubacterium</taxon>
    </lineage>
</organism>
<evidence type="ECO:0000256" key="1">
    <source>
        <dbReference type="ARBA" id="ARBA00008059"/>
    </source>
</evidence>
<dbReference type="AlphaFoldDB" id="A0A1T4QWX6"/>
<dbReference type="Gene3D" id="3.40.50.300">
    <property type="entry name" value="P-loop containing nucleotide triphosphate hydrolases"/>
    <property type="match status" value="1"/>
</dbReference>
<dbReference type="InterPro" id="IPR027417">
    <property type="entry name" value="P-loop_NTPase"/>
</dbReference>
<evidence type="ECO:0000256" key="2">
    <source>
        <dbReference type="ARBA" id="ARBA00022741"/>
    </source>
</evidence>
<dbReference type="GO" id="GO:0006260">
    <property type="term" value="P:DNA replication"/>
    <property type="evidence" value="ECO:0007669"/>
    <property type="project" value="TreeGrafter"/>
</dbReference>
<dbReference type="SUPFAM" id="SSF52540">
    <property type="entry name" value="P-loop containing nucleoside triphosphate hydrolases"/>
    <property type="match status" value="1"/>
</dbReference>